<keyword evidence="4" id="KW-0762">Sugar transport</keyword>
<feature type="chain" id="PRO_5043360088" evidence="3">
    <location>
        <begin position="25"/>
        <end position="438"/>
    </location>
</feature>
<dbReference type="Pfam" id="PF13416">
    <property type="entry name" value="SBP_bac_8"/>
    <property type="match status" value="1"/>
</dbReference>
<reference evidence="4 5" key="1">
    <citation type="journal article" date="2013" name="ISME J.">
        <title>Comparative genomics of pathogenic lineages of Vibrio nigripulchritudo identifies virulence-associated traits.</title>
        <authorList>
            <person name="Goudenege D."/>
            <person name="Labreuche Y."/>
            <person name="Krin E."/>
            <person name="Ansquer D."/>
            <person name="Mangenot S."/>
            <person name="Calteau A."/>
            <person name="Medigue C."/>
            <person name="Mazel D."/>
            <person name="Polz M.F."/>
            <person name="Le Roux F."/>
        </authorList>
    </citation>
    <scope>NUCLEOTIDE SEQUENCE [LARGE SCALE GENOMIC DNA]</scope>
    <source>
        <strain evidence="4 5">SOn1</strain>
    </source>
</reference>
<keyword evidence="4" id="KW-0813">Transport</keyword>
<gene>
    <name evidence="4" type="ORF">VIBNISOn1_850005</name>
</gene>
<organism evidence="4 5">
    <name type="scientific">Vibrio nigripulchritudo SOn1</name>
    <dbReference type="NCBI Taxonomy" id="1238450"/>
    <lineage>
        <taxon>Bacteria</taxon>
        <taxon>Pseudomonadati</taxon>
        <taxon>Pseudomonadota</taxon>
        <taxon>Gammaproteobacteria</taxon>
        <taxon>Vibrionales</taxon>
        <taxon>Vibrionaceae</taxon>
        <taxon>Vibrio</taxon>
    </lineage>
</organism>
<dbReference type="InterPro" id="IPR050490">
    <property type="entry name" value="Bact_solute-bd_prot1"/>
</dbReference>
<dbReference type="RefSeq" id="WP_022613717.1">
    <property type="nucleotide sequence ID" value="NZ_LK391965.1"/>
</dbReference>
<dbReference type="InterPro" id="IPR006059">
    <property type="entry name" value="SBP"/>
</dbReference>
<evidence type="ECO:0000256" key="1">
    <source>
        <dbReference type="ARBA" id="ARBA00004418"/>
    </source>
</evidence>
<evidence type="ECO:0000256" key="3">
    <source>
        <dbReference type="SAM" id="SignalP"/>
    </source>
</evidence>
<dbReference type="GO" id="GO:0042597">
    <property type="term" value="C:periplasmic space"/>
    <property type="evidence" value="ECO:0007669"/>
    <property type="project" value="UniProtKB-SubCell"/>
</dbReference>
<comment type="similarity">
    <text evidence="2">Belongs to the bacterial solute-binding protein 1 family.</text>
</comment>
<dbReference type="EMBL" id="CAOF01000181">
    <property type="protein sequence ID" value="CCO49667.1"/>
    <property type="molecule type" value="Genomic_DNA"/>
</dbReference>
<sequence length="438" mass="48284">MIRKSVMSFAALSIAAVFASQAQANVTVLGWPGGPEETALRKAIEIYNSKSGLSDNDKVEALFFNREGFWDKLQSDLAAGTTEFDINLTATYSLGRYSPYMEPITLTSNEAYDDKVLATMQYQGKQYGVPTDLSLHFMYYRSDLIDQLLSDDDWKKEYRAIAKKTFGKEMDPVNPQNWTWDDYKVTALFFAKKQNRKSPVRYGTVLQMKNLLFNMMVWHSAAKAYGGNWLDESGNVVVNSNGYRSALERYKSLYDAGSSPKDSLSYEYAEANAAFGAGQAATMLQWNAAAGDLTDASKNPTIAGKVGIAPPPQGPNGRFTHVHGLGFGLNKASTNKEGARKFLNWLATAEAAKAYALAGGNPALRQNVVKDVESQRPDLKTLGEYAGKYGFVMNGGTSGNALTVYEVQAREFTGYWAGQQSLDHALENTEKSMKELLK</sequence>
<evidence type="ECO:0000313" key="4">
    <source>
        <dbReference type="EMBL" id="CCO49667.1"/>
    </source>
</evidence>
<dbReference type="Proteomes" id="UP000018211">
    <property type="component" value="Unassembled WGS sequence"/>
</dbReference>
<comment type="caution">
    <text evidence="4">The sequence shown here is derived from an EMBL/GenBank/DDBJ whole genome shotgun (WGS) entry which is preliminary data.</text>
</comment>
<evidence type="ECO:0000256" key="2">
    <source>
        <dbReference type="ARBA" id="ARBA00008520"/>
    </source>
</evidence>
<dbReference type="Gene3D" id="3.40.190.10">
    <property type="entry name" value="Periplasmic binding protein-like II"/>
    <property type="match status" value="1"/>
</dbReference>
<name>A0AAV2VZ41_9VIBR</name>
<dbReference type="PANTHER" id="PTHR43649">
    <property type="entry name" value="ARABINOSE-BINDING PROTEIN-RELATED"/>
    <property type="match status" value="1"/>
</dbReference>
<dbReference type="SUPFAM" id="SSF53850">
    <property type="entry name" value="Periplasmic binding protein-like II"/>
    <property type="match status" value="1"/>
</dbReference>
<dbReference type="PANTHER" id="PTHR43649:SF12">
    <property type="entry name" value="DIACETYLCHITOBIOSE BINDING PROTEIN DASA"/>
    <property type="match status" value="1"/>
</dbReference>
<feature type="signal peptide" evidence="3">
    <location>
        <begin position="1"/>
        <end position="24"/>
    </location>
</feature>
<dbReference type="AlphaFoldDB" id="A0AAV2VZ41"/>
<protein>
    <submittedName>
        <fullName evidence="4">ABC-type sugar transport system,periplasmic component</fullName>
    </submittedName>
</protein>
<accession>A0AAV2VZ41</accession>
<keyword evidence="3" id="KW-0732">Signal</keyword>
<proteinExistence type="inferred from homology"/>
<evidence type="ECO:0000313" key="5">
    <source>
        <dbReference type="Proteomes" id="UP000018211"/>
    </source>
</evidence>
<comment type="subcellular location">
    <subcellularLocation>
        <location evidence="1">Periplasm</location>
    </subcellularLocation>
</comment>